<dbReference type="InterPro" id="IPR009876">
    <property type="entry name" value="OM_adhesin_OpcA"/>
</dbReference>
<dbReference type="RefSeq" id="WP_085359885.1">
    <property type="nucleotide sequence ID" value="NZ_MTAB01000019.1"/>
</dbReference>
<evidence type="ECO:0008006" key="4">
    <source>
        <dbReference type="Google" id="ProtNLM"/>
    </source>
</evidence>
<evidence type="ECO:0000256" key="1">
    <source>
        <dbReference type="SAM" id="SignalP"/>
    </source>
</evidence>
<proteinExistence type="predicted"/>
<feature type="signal peptide" evidence="1">
    <location>
        <begin position="1"/>
        <end position="23"/>
    </location>
</feature>
<feature type="chain" id="PRO_5012417061" description="Autotransporter domain-containing protein" evidence="1">
    <location>
        <begin position="24"/>
        <end position="279"/>
    </location>
</feature>
<protein>
    <recommendedName>
        <fullName evidence="4">Autotransporter domain-containing protein</fullName>
    </recommendedName>
</protein>
<dbReference type="Gene3D" id="2.40.128.100">
    <property type="entry name" value="OPCA outer membrane adhesin/invasin"/>
    <property type="match status" value="1"/>
</dbReference>
<dbReference type="InterPro" id="IPR020080">
    <property type="entry name" value="OM_adhesin/peptidase_omptin"/>
</dbReference>
<name>A0A1X3DGS9_9NEIS</name>
<sequence length="279" mass="31973">MARFYNIALLCCAFLPGIRTASAEPMHNRIQFSVGAENYLETYREYRHGSQRIMQQRGKLWSVSAGMAYPFNRYHSANLNARYAQGKSDYTGGITANHETSATPYGSVSYHNTPRKAYHIQAAYQYRYPFGEKTSLLLETGLGYRVLKDLPRKQNEHDYDRQNQAVYARAAAGLHIKLPRSLELTPLAAYHHVLHSRQHSYNNRFNVTLKQKNGKGFEATLPLSKRFSDQSALSIGPFYRGWKVFDSDTGHIRNGNQTLSVIEPKNYTHEAGLRLEYHF</sequence>
<comment type="caution">
    <text evidence="2">The sequence shown here is derived from an EMBL/GenBank/DDBJ whole genome shotgun (WGS) entry which is preliminary data.</text>
</comment>
<accession>A0A1X3DGS9</accession>
<keyword evidence="1" id="KW-0732">Signal</keyword>
<dbReference type="Proteomes" id="UP000193303">
    <property type="component" value="Unassembled WGS sequence"/>
</dbReference>
<dbReference type="EMBL" id="MTAB01000019">
    <property type="protein sequence ID" value="OSI19149.1"/>
    <property type="molecule type" value="Genomic_DNA"/>
</dbReference>
<dbReference type="AlphaFoldDB" id="A0A1X3DGS9"/>
<dbReference type="OrthoDB" id="597531at2"/>
<reference evidence="3" key="1">
    <citation type="submission" date="2017-01" db="EMBL/GenBank/DDBJ databases">
        <authorList>
            <person name="Mah S.A."/>
            <person name="Swanson W.J."/>
            <person name="Moy G.W."/>
            <person name="Vacquier V.D."/>
        </authorList>
    </citation>
    <scope>NUCLEOTIDE SEQUENCE [LARGE SCALE GENOMIC DNA]</scope>
    <source>
        <strain evidence="3">124861</strain>
    </source>
</reference>
<dbReference type="SUPFAM" id="SSF69917">
    <property type="entry name" value="OMPT-like"/>
    <property type="match status" value="1"/>
</dbReference>
<organism evidence="2 3">
    <name type="scientific">Neisseria dumasiana</name>
    <dbReference type="NCBI Taxonomy" id="1931275"/>
    <lineage>
        <taxon>Bacteria</taxon>
        <taxon>Pseudomonadati</taxon>
        <taxon>Pseudomonadota</taxon>
        <taxon>Betaproteobacteria</taxon>
        <taxon>Neisseriales</taxon>
        <taxon>Neisseriaceae</taxon>
        <taxon>Neisseria</taxon>
    </lineage>
</organism>
<evidence type="ECO:0000313" key="2">
    <source>
        <dbReference type="EMBL" id="OSI19149.1"/>
    </source>
</evidence>
<gene>
    <name evidence="2" type="ORF">BV912_08560</name>
</gene>
<dbReference type="GO" id="GO:0004190">
    <property type="term" value="F:aspartic-type endopeptidase activity"/>
    <property type="evidence" value="ECO:0007669"/>
    <property type="project" value="InterPro"/>
</dbReference>
<evidence type="ECO:0000313" key="3">
    <source>
        <dbReference type="Proteomes" id="UP000193303"/>
    </source>
</evidence>
<dbReference type="Pfam" id="PF07239">
    <property type="entry name" value="OpcA"/>
    <property type="match status" value="1"/>
</dbReference>